<dbReference type="AlphaFoldDB" id="A0A9P6CP79"/>
<dbReference type="EMBL" id="MU155384">
    <property type="protein sequence ID" value="KAF9474336.1"/>
    <property type="molecule type" value="Genomic_DNA"/>
</dbReference>
<name>A0A9P6CP79_9AGAR</name>
<comment type="caution">
    <text evidence="2">The sequence shown here is derived from an EMBL/GenBank/DDBJ whole genome shotgun (WGS) entry which is preliminary data.</text>
</comment>
<feature type="chain" id="PRO_5040153982" description="Lysine-specific metallo-endopeptidase domain-containing protein" evidence="1">
    <location>
        <begin position="21"/>
        <end position="397"/>
    </location>
</feature>
<protein>
    <recommendedName>
        <fullName evidence="4">Lysine-specific metallo-endopeptidase domain-containing protein</fullName>
    </recommendedName>
</protein>
<accession>A0A9P6CP79</accession>
<reference evidence="2" key="1">
    <citation type="submission" date="2020-11" db="EMBL/GenBank/DDBJ databases">
        <authorList>
            <consortium name="DOE Joint Genome Institute"/>
            <person name="Ahrendt S."/>
            <person name="Riley R."/>
            <person name="Andreopoulos W."/>
            <person name="Labutti K."/>
            <person name="Pangilinan J."/>
            <person name="Ruiz-Duenas F.J."/>
            <person name="Barrasa J.M."/>
            <person name="Sanchez-Garcia M."/>
            <person name="Camarero S."/>
            <person name="Miyauchi S."/>
            <person name="Serrano A."/>
            <person name="Linde D."/>
            <person name="Babiker R."/>
            <person name="Drula E."/>
            <person name="Ayuso-Fernandez I."/>
            <person name="Pacheco R."/>
            <person name="Padilla G."/>
            <person name="Ferreira P."/>
            <person name="Barriuso J."/>
            <person name="Kellner H."/>
            <person name="Castanera R."/>
            <person name="Alfaro M."/>
            <person name="Ramirez L."/>
            <person name="Pisabarro A.G."/>
            <person name="Kuo A."/>
            <person name="Tritt A."/>
            <person name="Lipzen A."/>
            <person name="He G."/>
            <person name="Yan M."/>
            <person name="Ng V."/>
            <person name="Cullen D."/>
            <person name="Martin F."/>
            <person name="Rosso M.-N."/>
            <person name="Henrissat B."/>
            <person name="Hibbett D."/>
            <person name="Martinez A.T."/>
            <person name="Grigoriev I.V."/>
        </authorList>
    </citation>
    <scope>NUCLEOTIDE SEQUENCE</scope>
    <source>
        <strain evidence="2">CIRM-BRFM 674</strain>
    </source>
</reference>
<evidence type="ECO:0000313" key="3">
    <source>
        <dbReference type="Proteomes" id="UP000807469"/>
    </source>
</evidence>
<evidence type="ECO:0000313" key="2">
    <source>
        <dbReference type="EMBL" id="KAF9474336.1"/>
    </source>
</evidence>
<gene>
    <name evidence="2" type="ORF">BDN70DRAFT_321592</name>
</gene>
<keyword evidence="1" id="KW-0732">Signal</keyword>
<dbReference type="OrthoDB" id="3067737at2759"/>
<dbReference type="InterPro" id="IPR024079">
    <property type="entry name" value="MetalloPept_cat_dom_sf"/>
</dbReference>
<evidence type="ECO:0000256" key="1">
    <source>
        <dbReference type="SAM" id="SignalP"/>
    </source>
</evidence>
<dbReference type="GO" id="GO:0008237">
    <property type="term" value="F:metallopeptidase activity"/>
    <property type="evidence" value="ECO:0007669"/>
    <property type="project" value="InterPro"/>
</dbReference>
<evidence type="ECO:0008006" key="4">
    <source>
        <dbReference type="Google" id="ProtNLM"/>
    </source>
</evidence>
<keyword evidence="3" id="KW-1185">Reference proteome</keyword>
<feature type="signal peptide" evidence="1">
    <location>
        <begin position="1"/>
        <end position="20"/>
    </location>
</feature>
<sequence length="397" mass="43226">MLFNSSKLLWILLIARVALAVPLGIEYDTTTDLTPEEEANKVRLEKAKTDANQQIEAMRKGYNLRKTTAKGEFEAAFGKHPNLKHGVISSTIKDLETKNIRVKLATHPFNAPDEDPKSIAAIPWSRRPDAQGNEVGPWTAGKALFSSQFHGSGRNKLNDAGRAGTLIHEATHQLSKTGDNVNKGGNIIQPHDGSSHAVEGRTGYTSAHNMHKTIAKVNADREFTDTRDNANNMHSNAESYAVFASLCSKRNFDRRDIHLFNRALLAGDDDLLVYLARRNSCKVPPKNMAKKAAQKKTSAVKVGTKPLRPLKASLTKPGAARGKTGRQVAAGATRSRVGRLAKAGVTHGVSQHTKATKPVLKGAARAAHGSKVASKARAQWALRRLRLAMSRKQVLLM</sequence>
<dbReference type="Gene3D" id="3.40.390.10">
    <property type="entry name" value="Collagenase (Catalytic Domain)"/>
    <property type="match status" value="1"/>
</dbReference>
<proteinExistence type="predicted"/>
<dbReference type="Proteomes" id="UP000807469">
    <property type="component" value="Unassembled WGS sequence"/>
</dbReference>
<organism evidence="2 3">
    <name type="scientific">Pholiota conissans</name>
    <dbReference type="NCBI Taxonomy" id="109636"/>
    <lineage>
        <taxon>Eukaryota</taxon>
        <taxon>Fungi</taxon>
        <taxon>Dikarya</taxon>
        <taxon>Basidiomycota</taxon>
        <taxon>Agaricomycotina</taxon>
        <taxon>Agaricomycetes</taxon>
        <taxon>Agaricomycetidae</taxon>
        <taxon>Agaricales</taxon>
        <taxon>Agaricineae</taxon>
        <taxon>Strophariaceae</taxon>
        <taxon>Pholiota</taxon>
    </lineage>
</organism>